<dbReference type="PANTHER" id="PTHR31718:SF37">
    <property type="entry name" value="PLAT DOMAIN-CONTAINING PROTEIN"/>
    <property type="match status" value="1"/>
</dbReference>
<dbReference type="InterPro" id="IPR010417">
    <property type="entry name" value="Embryo-specific_ATS3"/>
</dbReference>
<dbReference type="InterPro" id="IPR027330">
    <property type="entry name" value="TPX2_central_dom"/>
</dbReference>
<dbReference type="SUPFAM" id="SSF49723">
    <property type="entry name" value="Lipase/lipooxygenase domain (PLAT/LH2 domain)"/>
    <property type="match status" value="1"/>
</dbReference>
<evidence type="ECO:0000313" key="4">
    <source>
        <dbReference type="EMBL" id="KAG5415452.1"/>
    </source>
</evidence>
<evidence type="ECO:0000313" key="5">
    <source>
        <dbReference type="Proteomes" id="UP000823674"/>
    </source>
</evidence>
<dbReference type="InterPro" id="IPR036392">
    <property type="entry name" value="PLAT/LH2_dom_sf"/>
</dbReference>
<evidence type="ECO:0000259" key="3">
    <source>
        <dbReference type="Pfam" id="PF12214"/>
    </source>
</evidence>
<accession>A0ABQ7NX66</accession>
<protein>
    <recommendedName>
        <fullName evidence="3">TPX2 central domain-containing protein</fullName>
    </recommendedName>
</protein>
<dbReference type="Proteomes" id="UP000823674">
    <property type="component" value="Chromosome A01"/>
</dbReference>
<feature type="region of interest" description="Disordered" evidence="1">
    <location>
        <begin position="81"/>
        <end position="137"/>
    </location>
</feature>
<evidence type="ECO:0000256" key="2">
    <source>
        <dbReference type="SAM" id="Phobius"/>
    </source>
</evidence>
<dbReference type="PANTHER" id="PTHR31718">
    <property type="entry name" value="PLAT DOMAIN-CONTAINING PROTEIN"/>
    <property type="match status" value="1"/>
</dbReference>
<feature type="compositionally biased region" description="Polar residues" evidence="1">
    <location>
        <begin position="385"/>
        <end position="397"/>
    </location>
</feature>
<dbReference type="Pfam" id="PF06232">
    <property type="entry name" value="ATS3"/>
    <property type="match status" value="1"/>
</dbReference>
<feature type="region of interest" description="Disordered" evidence="1">
    <location>
        <begin position="362"/>
        <end position="465"/>
    </location>
</feature>
<comment type="caution">
    <text evidence="4">The sequence shown here is derived from an EMBL/GenBank/DDBJ whole genome shotgun (WGS) entry which is preliminary data.</text>
</comment>
<feature type="compositionally biased region" description="Acidic residues" evidence="1">
    <location>
        <begin position="105"/>
        <end position="134"/>
    </location>
</feature>
<feature type="compositionally biased region" description="Polar residues" evidence="1">
    <location>
        <begin position="404"/>
        <end position="417"/>
    </location>
</feature>
<dbReference type="Gene3D" id="2.60.60.20">
    <property type="entry name" value="PLAT/LH2 domain"/>
    <property type="match status" value="1"/>
</dbReference>
<keyword evidence="2" id="KW-1133">Transmembrane helix</keyword>
<feature type="domain" description="TPX2 central" evidence="3">
    <location>
        <begin position="354"/>
        <end position="443"/>
    </location>
</feature>
<dbReference type="EMBL" id="JADBGQ010000001">
    <property type="protein sequence ID" value="KAG5415452.1"/>
    <property type="molecule type" value="Genomic_DNA"/>
</dbReference>
<keyword evidence="2" id="KW-0812">Transmembrane</keyword>
<dbReference type="CDD" id="cd00113">
    <property type="entry name" value="PLAT"/>
    <property type="match status" value="1"/>
</dbReference>
<keyword evidence="2" id="KW-0472">Membrane</keyword>
<feature type="compositionally biased region" description="Basic and acidic residues" evidence="1">
    <location>
        <begin position="420"/>
        <end position="437"/>
    </location>
</feature>
<reference evidence="4 5" key="1">
    <citation type="submission" date="2021-03" db="EMBL/GenBank/DDBJ databases">
        <authorList>
            <person name="King G.J."/>
            <person name="Bancroft I."/>
            <person name="Baten A."/>
            <person name="Bloomfield J."/>
            <person name="Borpatragohain P."/>
            <person name="He Z."/>
            <person name="Irish N."/>
            <person name="Irwin J."/>
            <person name="Liu K."/>
            <person name="Mauleon R.P."/>
            <person name="Moore J."/>
            <person name="Morris R."/>
            <person name="Ostergaard L."/>
            <person name="Wang B."/>
            <person name="Wells R."/>
        </authorList>
    </citation>
    <scope>NUCLEOTIDE SEQUENCE [LARGE SCALE GENOMIC DNA]</scope>
    <source>
        <strain evidence="4">R-o-18</strain>
        <tissue evidence="4">Leaf</tissue>
    </source>
</reference>
<keyword evidence="5" id="KW-1185">Reference proteome</keyword>
<gene>
    <name evidence="4" type="primary">A01g508700.1_BraROA</name>
    <name evidence="4" type="ORF">IGI04_003019</name>
</gene>
<sequence length="691" mass="79213">MLDIAYELVGQATSNSLLMFCFCNLIIVIILTGSSKPGSMDSQDYNTFTSSVSFNNLASEDHDCCGDDHDHEEMIVIDVQDESLTDPSSIPDEYEDKESCHCCHDDDDEEEDEDDDDDDDESSEADVEEEEEDDELRKRAEEFIAKVNNEWKHEKLRALNLTMMDPDMFAEDPSFNEKFDIDFEFDAPRFYDFSKPELDSETELWFESAGNYPPSPFSLNLSCIFDDKHLKIPKPVSDKYNGFIYYNQTANYLPKSTQKSKNKPFLRKNSTLTRPTASLLARQNKPLDIYSVQLLTRCQRSLGKLEGKISSSVILSMPQTQDTKRQKLESGFLRKISRLEQTPFVHKVPKKLSKVTVPKEPNLKTAQRATRQRFKANSAPEQVARFSSTMTKTVQESFSHKKSTPGSQDFQRFQLRTSLRAKERSSSAKNAPKDDPTHSLMSKSVVSRSSRRVKESHISKTNSQVYESKIRHLESKVSRKFGETTEIKHENNFPRMENHRCFSSLKEFEAPNVTNSQDEHFIESLRKAVMSRSSRMASLQLLTLLFFFFFTVSKSIDVSKPHAAESFDINLIQNFGSCRYTVIIRTSCSSPRYTRDQISLSFGDGYRNQVYAPRLDDPGSRAFERCSSDTYEINGPCVRQICYVYVHRSGPDGWVPESVQIFSHSSKAVTFTFNTHVPESIWFGHNYCNTI</sequence>
<feature type="transmembrane region" description="Helical" evidence="2">
    <location>
        <begin position="12"/>
        <end position="33"/>
    </location>
</feature>
<dbReference type="Pfam" id="PF12214">
    <property type="entry name" value="TPX2_importin"/>
    <property type="match status" value="1"/>
</dbReference>
<evidence type="ECO:0000256" key="1">
    <source>
        <dbReference type="SAM" id="MobiDB-lite"/>
    </source>
</evidence>
<name>A0ABQ7NX66_BRACM</name>
<proteinExistence type="predicted"/>
<organism evidence="4 5">
    <name type="scientific">Brassica rapa subsp. trilocularis</name>
    <dbReference type="NCBI Taxonomy" id="1813537"/>
    <lineage>
        <taxon>Eukaryota</taxon>
        <taxon>Viridiplantae</taxon>
        <taxon>Streptophyta</taxon>
        <taxon>Embryophyta</taxon>
        <taxon>Tracheophyta</taxon>
        <taxon>Spermatophyta</taxon>
        <taxon>Magnoliopsida</taxon>
        <taxon>eudicotyledons</taxon>
        <taxon>Gunneridae</taxon>
        <taxon>Pentapetalae</taxon>
        <taxon>rosids</taxon>
        <taxon>malvids</taxon>
        <taxon>Brassicales</taxon>
        <taxon>Brassicaceae</taxon>
        <taxon>Brassiceae</taxon>
        <taxon>Brassica</taxon>
    </lineage>
</organism>